<dbReference type="PROSITE" id="PS51257">
    <property type="entry name" value="PROKAR_LIPOPROTEIN"/>
    <property type="match status" value="1"/>
</dbReference>
<dbReference type="RefSeq" id="WP_091308325.1">
    <property type="nucleotide sequence ID" value="NZ_CBCSJU010000001.1"/>
</dbReference>
<proteinExistence type="predicted"/>
<protein>
    <submittedName>
        <fullName evidence="2">Uncharacterized protein</fullName>
    </submittedName>
</protein>
<dbReference type="Proteomes" id="UP000199702">
    <property type="component" value="Unassembled WGS sequence"/>
</dbReference>
<evidence type="ECO:0000256" key="1">
    <source>
        <dbReference type="SAM" id="SignalP"/>
    </source>
</evidence>
<sequence>MKKLILSTLLSTLFVLFSCSEDSTSEPENTSAGTMSATVNGNSWNSIPGAAIANVTEVDFDGESQTALQIIGTAPNFSSFTISLPISELSVGSQTFTGDSANGILGYFNGSSNFYTSQHVSGQFTINITTLNLVEGKMSGTFSGKLYDDTDALLNITNGAFSNISIFSTEYYSNGSMSLKRNSGQIFTMDTTNSDGKFITIAQSSANNSISIFGNNTTLTSDFGIYNINFPKDVSTGTYTLTDNGTYSAGLGNSDTEPEYTITGGSLTITSHSGNNVVGTFNYTANNGVQTVTISNGNFSITHK</sequence>
<dbReference type="STRING" id="402734.SAMN05660918_0802"/>
<evidence type="ECO:0000313" key="2">
    <source>
        <dbReference type="EMBL" id="SEI47351.1"/>
    </source>
</evidence>
<keyword evidence="1" id="KW-0732">Signal</keyword>
<dbReference type="EMBL" id="FNYA01000001">
    <property type="protein sequence ID" value="SEI47351.1"/>
    <property type="molecule type" value="Genomic_DNA"/>
</dbReference>
<evidence type="ECO:0000313" key="3">
    <source>
        <dbReference type="Proteomes" id="UP000199702"/>
    </source>
</evidence>
<feature type="chain" id="PRO_5011777240" evidence="1">
    <location>
        <begin position="21"/>
        <end position="304"/>
    </location>
</feature>
<gene>
    <name evidence="2" type="ORF">SAMN05660918_0802</name>
</gene>
<organism evidence="2 3">
    <name type="scientific">Flavobacterium terrigena</name>
    <dbReference type="NCBI Taxonomy" id="402734"/>
    <lineage>
        <taxon>Bacteria</taxon>
        <taxon>Pseudomonadati</taxon>
        <taxon>Bacteroidota</taxon>
        <taxon>Flavobacteriia</taxon>
        <taxon>Flavobacteriales</taxon>
        <taxon>Flavobacteriaceae</taxon>
        <taxon>Flavobacterium</taxon>
    </lineage>
</organism>
<accession>A0A1H6QUI1</accession>
<reference evidence="3" key="1">
    <citation type="submission" date="2016-10" db="EMBL/GenBank/DDBJ databases">
        <authorList>
            <person name="Varghese N."/>
            <person name="Submissions S."/>
        </authorList>
    </citation>
    <scope>NUCLEOTIDE SEQUENCE [LARGE SCALE GENOMIC DNA]</scope>
    <source>
        <strain evidence="3">DSM 17934</strain>
    </source>
</reference>
<name>A0A1H6QUI1_9FLAO</name>
<feature type="signal peptide" evidence="1">
    <location>
        <begin position="1"/>
        <end position="20"/>
    </location>
</feature>
<dbReference type="AlphaFoldDB" id="A0A1H6QUI1"/>
<dbReference type="OrthoDB" id="1325794at2"/>
<keyword evidence="3" id="KW-1185">Reference proteome</keyword>